<evidence type="ECO:0000256" key="1">
    <source>
        <dbReference type="SAM" id="MobiDB-lite"/>
    </source>
</evidence>
<dbReference type="AlphaFoldDB" id="A0A166G2A3"/>
<proteinExistence type="predicted"/>
<dbReference type="InterPro" id="IPR038765">
    <property type="entry name" value="Papain-like_cys_pep_sf"/>
</dbReference>
<dbReference type="STRING" id="436010.A0A166G2A3"/>
<feature type="domain" description="Peptidase C19 ubiquitin carboxyl-terminal hydrolase" evidence="2">
    <location>
        <begin position="33"/>
        <end position="164"/>
    </location>
</feature>
<keyword evidence="4" id="KW-1185">Reference proteome</keyword>
<dbReference type="Pfam" id="PF00443">
    <property type="entry name" value="UCH"/>
    <property type="match status" value="1"/>
</dbReference>
<dbReference type="InterPro" id="IPR001394">
    <property type="entry name" value="Peptidase_C19_UCH"/>
</dbReference>
<feature type="region of interest" description="Disordered" evidence="1">
    <location>
        <begin position="1"/>
        <end position="22"/>
    </location>
</feature>
<evidence type="ECO:0000313" key="4">
    <source>
        <dbReference type="Proteomes" id="UP000076532"/>
    </source>
</evidence>
<dbReference type="EMBL" id="KV417583">
    <property type="protein sequence ID" value="KZP17396.1"/>
    <property type="molecule type" value="Genomic_DNA"/>
</dbReference>
<evidence type="ECO:0000313" key="3">
    <source>
        <dbReference type="EMBL" id="KZP17396.1"/>
    </source>
</evidence>
<name>A0A166G2A3_9AGAM</name>
<gene>
    <name evidence="3" type="ORF">FIBSPDRAFT_957215</name>
</gene>
<dbReference type="SUPFAM" id="SSF54001">
    <property type="entry name" value="Cysteine proteinases"/>
    <property type="match status" value="1"/>
</dbReference>
<sequence>MLKRPRKLQSTRGRNPPEDDGWLEVDKRRMMTTRTIKTAESLITRMLGGKFHSTPRAPQQKNSSTIEGWRTLQLDIQREQIHIVKDALPYISAPFSVQMISPTWPGVILGGSQQVLIETAPPVLVLHMMRFMYDTKVNCLVKIVKDVSFGPELAISPEIKTGARRGAIQTVLWCVLCAASTAHSPVSVPGRAVPSLSP</sequence>
<protein>
    <recommendedName>
        <fullName evidence="2">Peptidase C19 ubiquitin carboxyl-terminal hydrolase domain-containing protein</fullName>
    </recommendedName>
</protein>
<dbReference type="OrthoDB" id="429671at2759"/>
<reference evidence="3 4" key="1">
    <citation type="journal article" date="2016" name="Mol. Biol. Evol.">
        <title>Comparative Genomics of Early-Diverging Mushroom-Forming Fungi Provides Insights into the Origins of Lignocellulose Decay Capabilities.</title>
        <authorList>
            <person name="Nagy L.G."/>
            <person name="Riley R."/>
            <person name="Tritt A."/>
            <person name="Adam C."/>
            <person name="Daum C."/>
            <person name="Floudas D."/>
            <person name="Sun H."/>
            <person name="Yadav J.S."/>
            <person name="Pangilinan J."/>
            <person name="Larsson K.H."/>
            <person name="Matsuura K."/>
            <person name="Barry K."/>
            <person name="Labutti K."/>
            <person name="Kuo R."/>
            <person name="Ohm R.A."/>
            <person name="Bhattacharya S.S."/>
            <person name="Shirouzu T."/>
            <person name="Yoshinaga Y."/>
            <person name="Martin F.M."/>
            <person name="Grigoriev I.V."/>
            <person name="Hibbett D.S."/>
        </authorList>
    </citation>
    <scope>NUCLEOTIDE SEQUENCE [LARGE SCALE GENOMIC DNA]</scope>
    <source>
        <strain evidence="3 4">CBS 109695</strain>
    </source>
</reference>
<organism evidence="3 4">
    <name type="scientific">Athelia psychrophila</name>
    <dbReference type="NCBI Taxonomy" id="1759441"/>
    <lineage>
        <taxon>Eukaryota</taxon>
        <taxon>Fungi</taxon>
        <taxon>Dikarya</taxon>
        <taxon>Basidiomycota</taxon>
        <taxon>Agaricomycotina</taxon>
        <taxon>Agaricomycetes</taxon>
        <taxon>Agaricomycetidae</taxon>
        <taxon>Atheliales</taxon>
        <taxon>Atheliaceae</taxon>
        <taxon>Athelia</taxon>
    </lineage>
</organism>
<dbReference type="GO" id="GO:0004843">
    <property type="term" value="F:cysteine-type deubiquitinase activity"/>
    <property type="evidence" value="ECO:0007669"/>
    <property type="project" value="InterPro"/>
</dbReference>
<dbReference type="Gene3D" id="3.90.70.10">
    <property type="entry name" value="Cysteine proteinases"/>
    <property type="match status" value="1"/>
</dbReference>
<accession>A0A166G2A3</accession>
<evidence type="ECO:0000259" key="2">
    <source>
        <dbReference type="Pfam" id="PF00443"/>
    </source>
</evidence>
<dbReference type="GO" id="GO:0016579">
    <property type="term" value="P:protein deubiquitination"/>
    <property type="evidence" value="ECO:0007669"/>
    <property type="project" value="InterPro"/>
</dbReference>
<dbReference type="CDD" id="cd02257">
    <property type="entry name" value="Peptidase_C19"/>
    <property type="match status" value="1"/>
</dbReference>
<dbReference type="Proteomes" id="UP000076532">
    <property type="component" value="Unassembled WGS sequence"/>
</dbReference>